<dbReference type="STRING" id="38488.A0A4Y8CEA8"/>
<keyword evidence="2" id="KW-1185">Reference proteome</keyword>
<dbReference type="AlphaFoldDB" id="A0A4Y8CEA8"/>
<evidence type="ECO:0008006" key="3">
    <source>
        <dbReference type="Google" id="ProtNLM"/>
    </source>
</evidence>
<dbReference type="EMBL" id="PHWZ01001378">
    <property type="protein sequence ID" value="TEY24523.1"/>
    <property type="molecule type" value="Genomic_DNA"/>
</dbReference>
<gene>
    <name evidence="1" type="ORF">BOTCAL_1382g00010</name>
</gene>
<protein>
    <recommendedName>
        <fullName evidence="3">BTB domain-containing protein</fullName>
    </recommendedName>
</protein>
<name>A0A4Y8CEA8_9HELO</name>
<dbReference type="OrthoDB" id="268428at2759"/>
<sequence length="404" mass="46140">MLLWSLSEFRSITCVPPYLNIRYSLEVLRFSAFYASALNFVSLKLTASSMLRSLSLNLQVPQPNNNFDQASTWPTKIEAAMTNPITSTASLTYIIDPEGDLTIRLVDKKTTIDPVTERKSEQTTVLATYRVCRKVLTDNSPVFNACLQGWAKEFKQTTVDIEDGTVKSYELWFRILHQDMIDDIDWSPQWVENQKIEKKSLNDMRYFLYVIYELDHIKKFQFITRKLAYGMADHIQEANPSQHEHLHLPSRVLGSLNGARGSLRVKLLKGLFDPINWFIHRHCSCKEVSSYAYITGLSKMGIWPIESSNKKSIQDILNSFDKFVCKVPEKACMECRAHLNSIAINRIRIEIQFNFHGMCLDCMHNSSEGSDKAFDQPWSVELVLVAYGQKRGNAGTPGAEETGV</sequence>
<comment type="caution">
    <text evidence="1">The sequence shown here is derived from an EMBL/GenBank/DDBJ whole genome shotgun (WGS) entry which is preliminary data.</text>
</comment>
<evidence type="ECO:0000313" key="1">
    <source>
        <dbReference type="EMBL" id="TEY24523.1"/>
    </source>
</evidence>
<evidence type="ECO:0000313" key="2">
    <source>
        <dbReference type="Proteomes" id="UP000297299"/>
    </source>
</evidence>
<accession>A0A4Y8CEA8</accession>
<organism evidence="1 2">
    <name type="scientific">Botryotinia calthae</name>
    <dbReference type="NCBI Taxonomy" id="38488"/>
    <lineage>
        <taxon>Eukaryota</taxon>
        <taxon>Fungi</taxon>
        <taxon>Dikarya</taxon>
        <taxon>Ascomycota</taxon>
        <taxon>Pezizomycotina</taxon>
        <taxon>Leotiomycetes</taxon>
        <taxon>Helotiales</taxon>
        <taxon>Sclerotiniaceae</taxon>
        <taxon>Botryotinia</taxon>
    </lineage>
</organism>
<dbReference type="Proteomes" id="UP000297299">
    <property type="component" value="Unassembled WGS sequence"/>
</dbReference>
<proteinExistence type="predicted"/>
<reference evidence="1 2" key="1">
    <citation type="submission" date="2017-11" db="EMBL/GenBank/DDBJ databases">
        <title>Comparative genomics of Botrytis spp.</title>
        <authorList>
            <person name="Valero-Jimenez C.A."/>
            <person name="Tapia P."/>
            <person name="Veloso J."/>
            <person name="Silva-Moreno E."/>
            <person name="Staats M."/>
            <person name="Valdes J.H."/>
            <person name="Van Kan J.A.L."/>
        </authorList>
    </citation>
    <scope>NUCLEOTIDE SEQUENCE [LARGE SCALE GENOMIC DNA]</scope>
    <source>
        <strain evidence="1 2">MUCL2830</strain>
    </source>
</reference>